<dbReference type="EMBL" id="JAPDPJ010000028">
    <property type="protein sequence ID" value="MCW3787339.1"/>
    <property type="molecule type" value="Genomic_DNA"/>
</dbReference>
<keyword evidence="3" id="KW-0446">Lipid-binding</keyword>
<dbReference type="AlphaFoldDB" id="A0AAE3M572"/>
<keyword evidence="2" id="KW-0333">Golgi apparatus</keyword>
<dbReference type="InterPro" id="IPR038261">
    <property type="entry name" value="GPP34-like_sf"/>
</dbReference>
<proteinExistence type="predicted"/>
<evidence type="ECO:0000256" key="2">
    <source>
        <dbReference type="ARBA" id="ARBA00023034"/>
    </source>
</evidence>
<dbReference type="RefSeq" id="WP_301190904.1">
    <property type="nucleotide sequence ID" value="NZ_JAPDPJ010000028.1"/>
</dbReference>
<dbReference type="Gene3D" id="1.10.3630.10">
    <property type="entry name" value="yeast vps74-n-term truncation variant domain like"/>
    <property type="match status" value="1"/>
</dbReference>
<accession>A0AAE3M572</accession>
<keyword evidence="4" id="KW-0472">Membrane</keyword>
<keyword evidence="6" id="KW-1185">Reference proteome</keyword>
<dbReference type="GO" id="GO:0005737">
    <property type="term" value="C:cytoplasm"/>
    <property type="evidence" value="ECO:0007669"/>
    <property type="project" value="UniProtKB-ARBA"/>
</dbReference>
<evidence type="ECO:0000256" key="1">
    <source>
        <dbReference type="ARBA" id="ARBA00004255"/>
    </source>
</evidence>
<name>A0AAE3M572_9BACT</name>
<evidence type="ECO:0000313" key="5">
    <source>
        <dbReference type="EMBL" id="MCW3787339.1"/>
    </source>
</evidence>
<dbReference type="GO" id="GO:0070273">
    <property type="term" value="F:phosphatidylinositol-4-phosphate binding"/>
    <property type="evidence" value="ECO:0007669"/>
    <property type="project" value="InterPro"/>
</dbReference>
<dbReference type="Proteomes" id="UP001209229">
    <property type="component" value="Unassembled WGS sequence"/>
</dbReference>
<evidence type="ECO:0000256" key="3">
    <source>
        <dbReference type="ARBA" id="ARBA00023121"/>
    </source>
</evidence>
<dbReference type="Pfam" id="PF05719">
    <property type="entry name" value="GPP34"/>
    <property type="match status" value="1"/>
</dbReference>
<sequence length="224" mass="25892">MENTTANKFLILIQHPEKARFLVSEQIKNVGLIGAILLDLAYEKCIEIENGKLIVKSNHTRLSETHNKILEELRNSSRIRKIKNWINRFIRKVRKYQKELLIELERKEFVSLEHKKFLGIRYYKCSLVNASMRNGLIEDLRALVFSNKDITNEDALMLSLVDACKMYKIICKDRKEIKLCRKRLKEIVELNLISEGVDKVIKEMQTVVIAAVMASTVTATAGSN</sequence>
<comment type="subcellular location">
    <subcellularLocation>
        <location evidence="1">Golgi apparatus membrane</location>
        <topology evidence="1">Peripheral membrane protein</topology>
        <orientation evidence="1">Cytoplasmic side</orientation>
    </subcellularLocation>
</comment>
<dbReference type="InterPro" id="IPR008628">
    <property type="entry name" value="GPP34-like"/>
</dbReference>
<reference evidence="5" key="1">
    <citation type="submission" date="2022-10" db="EMBL/GenBank/DDBJ databases">
        <authorList>
            <person name="Yu W.X."/>
        </authorList>
    </citation>
    <scope>NUCLEOTIDE SEQUENCE</scope>
    <source>
        <strain evidence="5">AAT</strain>
    </source>
</reference>
<comment type="caution">
    <text evidence="5">The sequence shown here is derived from an EMBL/GenBank/DDBJ whole genome shotgun (WGS) entry which is preliminary data.</text>
</comment>
<evidence type="ECO:0000313" key="6">
    <source>
        <dbReference type="Proteomes" id="UP001209229"/>
    </source>
</evidence>
<dbReference type="GO" id="GO:0012505">
    <property type="term" value="C:endomembrane system"/>
    <property type="evidence" value="ECO:0007669"/>
    <property type="project" value="UniProtKB-ARBA"/>
</dbReference>
<gene>
    <name evidence="5" type="ORF">OM075_12735</name>
</gene>
<organism evidence="5 6">
    <name type="scientific">Plebeiibacterium sediminum</name>
    <dbReference type="NCBI Taxonomy" id="2992112"/>
    <lineage>
        <taxon>Bacteria</taxon>
        <taxon>Pseudomonadati</taxon>
        <taxon>Bacteroidota</taxon>
        <taxon>Bacteroidia</taxon>
        <taxon>Marinilabiliales</taxon>
        <taxon>Marinilabiliaceae</taxon>
        <taxon>Plebeiibacterium</taxon>
    </lineage>
</organism>
<protein>
    <submittedName>
        <fullName evidence="5">GPP34 family phosphoprotein</fullName>
    </submittedName>
</protein>
<evidence type="ECO:0000256" key="4">
    <source>
        <dbReference type="ARBA" id="ARBA00023136"/>
    </source>
</evidence>